<keyword evidence="1" id="KW-0732">Signal</keyword>
<sequence>MKEHNAMRTRHKSVTLATLVATAAVCASTLVAPVGLASVAAAAEPDAPDASIVLGDPNEPNGLVQIEEGDGLTTPVTVGGKSARQLTNAGAKYLYLRIDDAIAYDGDYVACVRAEYYDEGKDGLTLQYDSRASAFAAAGTVTRADTKTWQTAEYNIVDGRFANRQNGGSDFRLAAGSGGATIHSVSLTIIEDDDGVTLPCSAGEAAPTTKWKVLHAEDFQADAVDTDQSEWVRYDYDRPFDTIMDDAGDWWKNDYGPEWEENVLNSFGTYRKNVQFGTDGWLTATLSARDTEGAGSPQEPPRISTTELSTGEKALRIDSPNSYDGAFVTTTEKLPPEYRLEYHLKTLDFGGERNGSIFYDGKENGYTPTEQCKTQFPYAEGIGTPGWNSDPTNPDPCAWQSVVDGPFGYNAFHLLGIVDFDNPEPANLHFWHYRRKILMDSFAQHPDRVGSGSGGRVCNPADNTSYDYRDSTANVIDMWFNGLPNFTPGKGGITGNSQWFSTTCTRGLPVPISPYAAAEMKPEIMPDSDYVFAVERSATGYTLEVTGDFLHAGHQTLRFYSPFIGGATPIWHYNNTPEQYDGRYNRALVQNGVHGQQQWADQWPDDSAYPDFPIIGDPYTDAGEGSATIDSIRLLVPGEDTTKPETTLVSPTAEGPFTGLNLQVDATDLDGLARVVANVYQDGKLVKSTQTAGNGATRVSHTATVDLPEGTYRVRYNSQDLAGNVSTTREQTVVIDKTAPTATVKTGPGETVGADGSYSKVSFKLFDAGKVDKVVLNGVEKNLSDNAWSDLNFVRPGVFGAVLGTNTLVVYDVAGNTSTTEFTLTP</sequence>
<organism evidence="2 3">
    <name type="scientific">Agromyces larvae</name>
    <dbReference type="NCBI Taxonomy" id="2929802"/>
    <lineage>
        <taxon>Bacteria</taxon>
        <taxon>Bacillati</taxon>
        <taxon>Actinomycetota</taxon>
        <taxon>Actinomycetes</taxon>
        <taxon>Micrococcales</taxon>
        <taxon>Microbacteriaceae</taxon>
        <taxon>Agromyces</taxon>
    </lineage>
</organism>
<feature type="chain" id="PRO_5045857515" evidence="1">
    <location>
        <begin position="43"/>
        <end position="826"/>
    </location>
</feature>
<gene>
    <name evidence="2" type="ORF">MTO99_04610</name>
</gene>
<evidence type="ECO:0000313" key="2">
    <source>
        <dbReference type="EMBL" id="UOE45066.1"/>
    </source>
</evidence>
<evidence type="ECO:0000313" key="3">
    <source>
        <dbReference type="Proteomes" id="UP000832097"/>
    </source>
</evidence>
<proteinExistence type="predicted"/>
<dbReference type="InterPro" id="IPR013783">
    <property type="entry name" value="Ig-like_fold"/>
</dbReference>
<dbReference type="RefSeq" id="WP_243557380.1">
    <property type="nucleotide sequence ID" value="NZ_CP094528.1"/>
</dbReference>
<dbReference type="EMBL" id="CP094528">
    <property type="protein sequence ID" value="UOE45066.1"/>
    <property type="molecule type" value="Genomic_DNA"/>
</dbReference>
<dbReference type="Proteomes" id="UP000832097">
    <property type="component" value="Chromosome"/>
</dbReference>
<feature type="signal peptide" evidence="1">
    <location>
        <begin position="1"/>
        <end position="42"/>
    </location>
</feature>
<keyword evidence="3" id="KW-1185">Reference proteome</keyword>
<evidence type="ECO:0000256" key="1">
    <source>
        <dbReference type="SAM" id="SignalP"/>
    </source>
</evidence>
<accession>A0ABY4C0P8</accession>
<reference evidence="2 3" key="1">
    <citation type="submission" date="2022-03" db="EMBL/GenBank/DDBJ databases">
        <title>Mucilaginibacter sp. isolated from the gut of Protaetia brevitarsis seulensis larvae.</title>
        <authorList>
            <person name="Won M."/>
            <person name="Kim S.-J."/>
            <person name="Kwon S.-W."/>
        </authorList>
    </citation>
    <scope>NUCLEOTIDE SEQUENCE [LARGE SCALE GENOMIC DNA]</scope>
    <source>
        <strain evidence="2 3">CFWR-12</strain>
    </source>
</reference>
<name>A0ABY4C0P8_9MICO</name>
<protein>
    <submittedName>
        <fullName evidence="2">Uncharacterized protein</fullName>
    </submittedName>
</protein>
<dbReference type="Gene3D" id="2.60.40.10">
    <property type="entry name" value="Immunoglobulins"/>
    <property type="match status" value="1"/>
</dbReference>